<accession>F4QA59</accession>
<reference evidence="8" key="1">
    <citation type="journal article" date="2011" name="Genome Res.">
        <title>Phylogeny-wide analysis of social amoeba genomes highlights ancient origins for complex intercellular communication.</title>
        <authorList>
            <person name="Heidel A.J."/>
            <person name="Lawal H.M."/>
            <person name="Felder M."/>
            <person name="Schilde C."/>
            <person name="Helps N.R."/>
            <person name="Tunggal B."/>
            <person name="Rivero F."/>
            <person name="John U."/>
            <person name="Schleicher M."/>
            <person name="Eichinger L."/>
            <person name="Platzer M."/>
            <person name="Noegel A.A."/>
            <person name="Schaap P."/>
            <person name="Gloeckner G."/>
        </authorList>
    </citation>
    <scope>NUCLEOTIDE SEQUENCE [LARGE SCALE GENOMIC DNA]</scope>
    <source>
        <strain evidence="8">SH3</strain>
    </source>
</reference>
<organism evidence="7 8">
    <name type="scientific">Cavenderia fasciculata</name>
    <name type="common">Slime mold</name>
    <name type="synonym">Dictyostelium fasciculatum</name>
    <dbReference type="NCBI Taxonomy" id="261658"/>
    <lineage>
        <taxon>Eukaryota</taxon>
        <taxon>Amoebozoa</taxon>
        <taxon>Evosea</taxon>
        <taxon>Eumycetozoa</taxon>
        <taxon>Dictyostelia</taxon>
        <taxon>Acytosteliales</taxon>
        <taxon>Cavenderiaceae</taxon>
        <taxon>Cavenderia</taxon>
    </lineage>
</organism>
<dbReference type="GO" id="GO:0005506">
    <property type="term" value="F:iron ion binding"/>
    <property type="evidence" value="ECO:0007669"/>
    <property type="project" value="InterPro"/>
</dbReference>
<feature type="binding site" description="axial binding residue" evidence="5">
    <location>
        <position position="428"/>
    </location>
    <ligand>
        <name>heme</name>
        <dbReference type="ChEBI" id="CHEBI:30413"/>
    </ligand>
    <ligandPart>
        <name>Fe</name>
        <dbReference type="ChEBI" id="CHEBI:18248"/>
    </ligandPart>
</feature>
<dbReference type="InterPro" id="IPR050182">
    <property type="entry name" value="Cytochrome_P450_fam2"/>
</dbReference>
<dbReference type="Proteomes" id="UP000007797">
    <property type="component" value="Unassembled WGS sequence"/>
</dbReference>
<dbReference type="PRINTS" id="PR00463">
    <property type="entry name" value="EP450I"/>
</dbReference>
<gene>
    <name evidence="7" type="ORF">DFA_10420</name>
</gene>
<dbReference type="EMBL" id="GL883026">
    <property type="protein sequence ID" value="EGG15578.1"/>
    <property type="molecule type" value="Genomic_DNA"/>
</dbReference>
<evidence type="ECO:0000256" key="1">
    <source>
        <dbReference type="ARBA" id="ARBA00004167"/>
    </source>
</evidence>
<dbReference type="GO" id="GO:0016705">
    <property type="term" value="F:oxidoreductase activity, acting on paired donors, with incorporation or reduction of molecular oxygen"/>
    <property type="evidence" value="ECO:0007669"/>
    <property type="project" value="InterPro"/>
</dbReference>
<evidence type="ECO:0000313" key="7">
    <source>
        <dbReference type="EMBL" id="EGG15578.1"/>
    </source>
</evidence>
<dbReference type="GO" id="GO:0020037">
    <property type="term" value="F:heme binding"/>
    <property type="evidence" value="ECO:0007669"/>
    <property type="project" value="InterPro"/>
</dbReference>
<dbReference type="InterPro" id="IPR002401">
    <property type="entry name" value="Cyt_P450_E_grp-I"/>
</dbReference>
<sequence>MIIKILALLFLTYIIVSFYIKNRKCHPKEPKSIGIALPLIGHLYKLGKQPHRGLLQLVKENGPVFKMWFGDHYSIIITDPKLVHEILVRQFHIFTNKNRNTILELFSSGYNNIVHGRDQDWKELRTVVASAFSNRKIRNISDLIDNEVNSLLVELSNLSDSGQVFNPQMTCKIFSLNIIFRYVYSIQLEYGERAQDPRTLEIINQTDRLMKLMTRPWRFMKGISWVHFQYAKYFANPIELVKQEVQKIVYEHLDTIDPDHPRDLLDHLITTIGVDTDKNLTRIIHCGIDFILAGTETTSSTMEWIIVYLINYPEYQEKLYQEIVDATGSPDSLGQERHRKDTPLFNSFVKEVMRMNWTVPLTVGRECSEDVMIGDYFIPKGAQTYQFPYALMHSSEYWDEPEIFKPDRFINNQHSDIFMPFGLGPRICVGMSLATSEIFALVTNLILKFKLYSSNGKGEKVDTYESIIYAFD</sequence>
<dbReference type="InterPro" id="IPR017972">
    <property type="entry name" value="Cyt_P450_CS"/>
</dbReference>
<keyword evidence="6" id="KW-0560">Oxidoreductase</keyword>
<keyword evidence="8" id="KW-1185">Reference proteome</keyword>
<protein>
    <submittedName>
        <fullName evidence="7">Cytochrome P450 family protein</fullName>
    </submittedName>
</protein>
<dbReference type="GO" id="GO:0016020">
    <property type="term" value="C:membrane"/>
    <property type="evidence" value="ECO:0007669"/>
    <property type="project" value="UniProtKB-SubCell"/>
</dbReference>
<dbReference type="Pfam" id="PF00067">
    <property type="entry name" value="p450"/>
    <property type="match status" value="1"/>
</dbReference>
<dbReference type="InterPro" id="IPR001128">
    <property type="entry name" value="Cyt_P450"/>
</dbReference>
<dbReference type="PROSITE" id="PS00086">
    <property type="entry name" value="CYTOCHROME_P450"/>
    <property type="match status" value="1"/>
</dbReference>
<dbReference type="RefSeq" id="XP_004354320.1">
    <property type="nucleotide sequence ID" value="XM_004354268.1"/>
</dbReference>
<keyword evidence="4 5" id="KW-0408">Iron</keyword>
<evidence type="ECO:0000256" key="3">
    <source>
        <dbReference type="ARBA" id="ARBA00022723"/>
    </source>
</evidence>
<dbReference type="InterPro" id="IPR036396">
    <property type="entry name" value="Cyt_P450_sf"/>
</dbReference>
<dbReference type="OMA" id="EPCIQQG"/>
<dbReference type="OrthoDB" id="1055148at2759"/>
<dbReference type="CDD" id="cd20617">
    <property type="entry name" value="CYP1_2-like"/>
    <property type="match status" value="1"/>
</dbReference>
<evidence type="ECO:0000256" key="2">
    <source>
        <dbReference type="ARBA" id="ARBA00010617"/>
    </source>
</evidence>
<comment type="subcellular location">
    <subcellularLocation>
        <location evidence="1">Membrane</location>
        <topology evidence="1">Single-pass membrane protein</topology>
    </subcellularLocation>
</comment>
<dbReference type="STRING" id="1054147.F4QA59"/>
<dbReference type="Gene3D" id="1.10.630.10">
    <property type="entry name" value="Cytochrome P450"/>
    <property type="match status" value="1"/>
</dbReference>
<keyword evidence="3 5" id="KW-0479">Metal-binding</keyword>
<evidence type="ECO:0000256" key="4">
    <source>
        <dbReference type="ARBA" id="ARBA00023004"/>
    </source>
</evidence>
<evidence type="ECO:0000313" key="8">
    <source>
        <dbReference type="Proteomes" id="UP000007797"/>
    </source>
</evidence>
<comment type="similarity">
    <text evidence="2 6">Belongs to the cytochrome P450 family.</text>
</comment>
<keyword evidence="5 6" id="KW-0349">Heme</keyword>
<dbReference type="PANTHER" id="PTHR24300:SF417">
    <property type="entry name" value="CYTOCHROME P450 508B1-RELATED"/>
    <property type="match status" value="1"/>
</dbReference>
<dbReference type="GO" id="GO:0004497">
    <property type="term" value="F:monooxygenase activity"/>
    <property type="evidence" value="ECO:0007669"/>
    <property type="project" value="UniProtKB-KW"/>
</dbReference>
<evidence type="ECO:0000256" key="6">
    <source>
        <dbReference type="RuleBase" id="RU000461"/>
    </source>
</evidence>
<dbReference type="AlphaFoldDB" id="F4QA59"/>
<dbReference type="PANTHER" id="PTHR24300">
    <property type="entry name" value="CYTOCHROME P450 508A4-RELATED"/>
    <property type="match status" value="1"/>
</dbReference>
<dbReference type="SUPFAM" id="SSF48264">
    <property type="entry name" value="Cytochrome P450"/>
    <property type="match status" value="1"/>
</dbReference>
<name>F4QA59_CACFS</name>
<dbReference type="KEGG" id="dfa:DFA_10420"/>
<keyword evidence="6" id="KW-0503">Monooxygenase</keyword>
<dbReference type="GeneID" id="14867657"/>
<dbReference type="PRINTS" id="PR00385">
    <property type="entry name" value="P450"/>
</dbReference>
<proteinExistence type="inferred from homology"/>
<comment type="cofactor">
    <cofactor evidence="5">
        <name>heme</name>
        <dbReference type="ChEBI" id="CHEBI:30413"/>
    </cofactor>
</comment>
<evidence type="ECO:0000256" key="5">
    <source>
        <dbReference type="PIRSR" id="PIRSR602401-1"/>
    </source>
</evidence>